<evidence type="ECO:0000256" key="6">
    <source>
        <dbReference type="ARBA" id="ARBA00022723"/>
    </source>
</evidence>
<dbReference type="RefSeq" id="XP_004357982.1">
    <property type="nucleotide sequence ID" value="XM_004357925.1"/>
</dbReference>
<evidence type="ECO:0000256" key="12">
    <source>
        <dbReference type="RuleBase" id="RU003557"/>
    </source>
</evidence>
<dbReference type="OrthoDB" id="5404651at2759"/>
<evidence type="ECO:0000256" key="9">
    <source>
        <dbReference type="ARBA" id="ARBA00023128"/>
    </source>
</evidence>
<dbReference type="GeneID" id="14871513"/>
<feature type="active site" description="Proton acceptor" evidence="11">
    <location>
        <position position="402"/>
    </location>
</feature>
<feature type="domain" description="Thiolase N-terminal" evidence="13">
    <location>
        <begin position="51"/>
        <end position="316"/>
    </location>
</feature>
<organism evidence="15 16">
    <name type="scientific">Cavenderia fasciculata</name>
    <name type="common">Slime mold</name>
    <name type="synonym">Dictyostelium fasciculatum</name>
    <dbReference type="NCBI Taxonomy" id="261658"/>
    <lineage>
        <taxon>Eukaryota</taxon>
        <taxon>Amoebozoa</taxon>
        <taxon>Evosea</taxon>
        <taxon>Eumycetozoa</taxon>
        <taxon>Dictyostelia</taxon>
        <taxon>Acytosteliales</taxon>
        <taxon>Cavenderiaceae</taxon>
        <taxon>Cavenderia</taxon>
    </lineage>
</organism>
<dbReference type="Pfam" id="PF02803">
    <property type="entry name" value="Thiolase_C"/>
    <property type="match status" value="1"/>
</dbReference>
<evidence type="ECO:0000256" key="7">
    <source>
        <dbReference type="ARBA" id="ARBA00022946"/>
    </source>
</evidence>
<evidence type="ECO:0000256" key="4">
    <source>
        <dbReference type="ARBA" id="ARBA00012705"/>
    </source>
</evidence>
<dbReference type="AlphaFoldDB" id="F4PY28"/>
<dbReference type="STRING" id="1054147.F4PY28"/>
<dbReference type="CDD" id="cd00751">
    <property type="entry name" value="thiolase"/>
    <property type="match status" value="1"/>
</dbReference>
<evidence type="ECO:0000259" key="13">
    <source>
        <dbReference type="Pfam" id="PF00108"/>
    </source>
</evidence>
<reference evidence="16" key="1">
    <citation type="journal article" date="2011" name="Genome Res.">
        <title>Phylogeny-wide analysis of social amoeba genomes highlights ancient origins for complex intercellular communication.</title>
        <authorList>
            <person name="Heidel A.J."/>
            <person name="Lawal H.M."/>
            <person name="Felder M."/>
            <person name="Schilde C."/>
            <person name="Helps N.R."/>
            <person name="Tunggal B."/>
            <person name="Rivero F."/>
            <person name="John U."/>
            <person name="Schleicher M."/>
            <person name="Eichinger L."/>
            <person name="Platzer M."/>
            <person name="Noegel A.A."/>
            <person name="Schaap P."/>
            <person name="Gloeckner G."/>
        </authorList>
    </citation>
    <scope>NUCLEOTIDE SEQUENCE [LARGE SCALE GENOMIC DNA]</scope>
    <source>
        <strain evidence="16">SH3</strain>
    </source>
</reference>
<dbReference type="SUPFAM" id="SSF53901">
    <property type="entry name" value="Thiolase-like"/>
    <property type="match status" value="2"/>
</dbReference>
<dbReference type="InterPro" id="IPR020617">
    <property type="entry name" value="Thiolase_C"/>
</dbReference>
<feature type="active site" description="Proton acceptor" evidence="11">
    <location>
        <position position="432"/>
    </location>
</feature>
<evidence type="ECO:0000313" key="16">
    <source>
        <dbReference type="Proteomes" id="UP000007797"/>
    </source>
</evidence>
<dbReference type="GO" id="GO:0003985">
    <property type="term" value="F:acetyl-CoA C-acetyltransferase activity"/>
    <property type="evidence" value="ECO:0007669"/>
    <property type="project" value="UniProtKB-EC"/>
</dbReference>
<dbReference type="PROSITE" id="PS00099">
    <property type="entry name" value="THIOLASE_3"/>
    <property type="match status" value="1"/>
</dbReference>
<gene>
    <name evidence="15" type="ORF">DFA_00266</name>
</gene>
<keyword evidence="6" id="KW-0479">Metal-binding</keyword>
<evidence type="ECO:0000256" key="1">
    <source>
        <dbReference type="ARBA" id="ARBA00004173"/>
    </source>
</evidence>
<dbReference type="InterPro" id="IPR020615">
    <property type="entry name" value="Thiolase_acyl_enz_int_AS"/>
</dbReference>
<keyword evidence="5 12" id="KW-0808">Transferase</keyword>
<dbReference type="Proteomes" id="UP000007797">
    <property type="component" value="Unassembled WGS sequence"/>
</dbReference>
<accession>F4PY28</accession>
<keyword evidence="16" id="KW-1185">Reference proteome</keyword>
<dbReference type="PROSITE" id="PS00737">
    <property type="entry name" value="THIOLASE_2"/>
    <property type="match status" value="1"/>
</dbReference>
<dbReference type="Gene3D" id="3.40.47.10">
    <property type="match status" value="2"/>
</dbReference>
<dbReference type="PIRSF" id="PIRSF000429">
    <property type="entry name" value="Ac-CoA_Ac_transf"/>
    <property type="match status" value="1"/>
</dbReference>
<dbReference type="InterPro" id="IPR020616">
    <property type="entry name" value="Thiolase_N"/>
</dbReference>
<dbReference type="KEGG" id="dfa:DFA_00266"/>
<comment type="similarity">
    <text evidence="2 12">Belongs to the thiolase-like superfamily. Thiolase family.</text>
</comment>
<comment type="subunit">
    <text evidence="3">Homotetramer.</text>
</comment>
<dbReference type="GO" id="GO:0046872">
    <property type="term" value="F:metal ion binding"/>
    <property type="evidence" value="ECO:0007669"/>
    <property type="project" value="UniProtKB-KW"/>
</dbReference>
<dbReference type="PANTHER" id="PTHR18919:SF156">
    <property type="entry name" value="ACETYL-COA ACETYLTRANSFERASE, MITOCHONDRIAL"/>
    <property type="match status" value="1"/>
</dbReference>
<proteinExistence type="inferred from homology"/>
<dbReference type="InterPro" id="IPR020610">
    <property type="entry name" value="Thiolase_AS"/>
</dbReference>
<dbReference type="PANTHER" id="PTHR18919">
    <property type="entry name" value="ACETYL-COA C-ACYLTRANSFERASE"/>
    <property type="match status" value="1"/>
</dbReference>
<keyword evidence="10 12" id="KW-0012">Acyltransferase</keyword>
<protein>
    <recommendedName>
        <fullName evidence="4">acetyl-CoA C-acetyltransferase</fullName>
        <ecNumber evidence="4">2.3.1.9</ecNumber>
    </recommendedName>
</protein>
<feature type="domain" description="Thiolase C-terminal" evidence="14">
    <location>
        <begin position="325"/>
        <end position="441"/>
    </location>
</feature>
<evidence type="ECO:0000256" key="2">
    <source>
        <dbReference type="ARBA" id="ARBA00010982"/>
    </source>
</evidence>
<dbReference type="GO" id="GO:0006635">
    <property type="term" value="P:fatty acid beta-oxidation"/>
    <property type="evidence" value="ECO:0007669"/>
    <property type="project" value="TreeGrafter"/>
</dbReference>
<evidence type="ECO:0000256" key="10">
    <source>
        <dbReference type="ARBA" id="ARBA00023315"/>
    </source>
</evidence>
<evidence type="ECO:0000256" key="8">
    <source>
        <dbReference type="ARBA" id="ARBA00022958"/>
    </source>
</evidence>
<dbReference type="NCBIfam" id="TIGR01930">
    <property type="entry name" value="AcCoA-C-Actrans"/>
    <property type="match status" value="1"/>
</dbReference>
<dbReference type="Pfam" id="PF00108">
    <property type="entry name" value="Thiolase_N"/>
    <property type="match status" value="1"/>
</dbReference>
<evidence type="ECO:0000259" key="14">
    <source>
        <dbReference type="Pfam" id="PF02803"/>
    </source>
</evidence>
<name>F4PY28_CACFS</name>
<sequence length="450" mass="47692">MYLQRINILAEHLKQTDQLNSNNNYLDSNHCSSKTTTASTMNQQQPLKRTAIVSYCRTPMGGFNGSLASFNAVDLASLTIREAISRCTKHCPDFINNIDEVLLGNVMSANLGQAPAKQASLNAGIPPSVPCTAINKVCASGMKAVMFGSQLIQTGACEVVVAGGFESMSNVPYYLPNVRNSGLRMGNGTLVDGMLKDGLTDPFGGFHMGIAAEKCSKDYSITKQQQDEYAITSYRRALEATKNNHFAEEIVPVKIAGIKGKPDTFVTQDDEINNANYEKLGNLQPAFQKDGSGTVTAGNASVISDGASIIILMSEEKAKQLNIPIIAFISGCADAAQEPIQFTTTPAIAIPKALKNANIPIEKVDLFEINEAFSVVALSNMKILNIPHSKINIYGGAVALGHPLGSSGSRIICTLISALKQTNGKIGVASICNGGGGASAVECDDLPINI</sequence>
<dbReference type="FunFam" id="3.40.47.10:FF:000007">
    <property type="entry name" value="acetyl-CoA acetyltransferase, mitochondrial"/>
    <property type="match status" value="1"/>
</dbReference>
<dbReference type="PROSITE" id="PS00098">
    <property type="entry name" value="THIOLASE_1"/>
    <property type="match status" value="1"/>
</dbReference>
<dbReference type="InterPro" id="IPR020613">
    <property type="entry name" value="Thiolase_CS"/>
</dbReference>
<comment type="subcellular location">
    <subcellularLocation>
        <location evidence="1">Mitochondrion</location>
    </subcellularLocation>
</comment>
<dbReference type="InterPro" id="IPR016039">
    <property type="entry name" value="Thiolase-like"/>
</dbReference>
<dbReference type="OMA" id="SMGTFGE"/>
<keyword evidence="9" id="KW-0496">Mitochondrion</keyword>
<dbReference type="EMBL" id="GL883014">
    <property type="protein sequence ID" value="EGG19688.1"/>
    <property type="molecule type" value="Genomic_DNA"/>
</dbReference>
<feature type="active site" description="Acyl-thioester intermediate" evidence="11">
    <location>
        <position position="138"/>
    </location>
</feature>
<evidence type="ECO:0000256" key="11">
    <source>
        <dbReference type="PIRSR" id="PIRSR000429-1"/>
    </source>
</evidence>
<keyword evidence="7" id="KW-0809">Transit peptide</keyword>
<dbReference type="InterPro" id="IPR002155">
    <property type="entry name" value="Thiolase"/>
</dbReference>
<evidence type="ECO:0000313" key="15">
    <source>
        <dbReference type="EMBL" id="EGG19688.1"/>
    </source>
</evidence>
<dbReference type="EC" id="2.3.1.9" evidence="4"/>
<dbReference type="GO" id="GO:0005739">
    <property type="term" value="C:mitochondrion"/>
    <property type="evidence" value="ECO:0007669"/>
    <property type="project" value="UniProtKB-SubCell"/>
</dbReference>
<evidence type="ECO:0000256" key="5">
    <source>
        <dbReference type="ARBA" id="ARBA00022679"/>
    </source>
</evidence>
<keyword evidence="8" id="KW-0630">Potassium</keyword>
<evidence type="ECO:0000256" key="3">
    <source>
        <dbReference type="ARBA" id="ARBA00011881"/>
    </source>
</evidence>